<keyword evidence="1" id="KW-0862">Zinc</keyword>
<evidence type="ECO:0000256" key="1">
    <source>
        <dbReference type="PROSITE-ProRule" id="PRU00042"/>
    </source>
</evidence>
<sequence length="235" mass="26486">MEEATSQDERKRRLTFEPASERGSDKRHRTCCHGEDCELTTKVLAQESTIRNLAGVVEDLLGRLAALEQPPSAISIDHTRTESSKRQSCPADNCTKAFDRTDHLHRHIRGVYDEPHLSLTRVLDQKYCVLCKKDFKRPCDLVRHEKSFHDETYISRAYKFASHPVGLAAPTPPDTSSNASADWDDLASESEQEDDEVSETRPIYEGTAQNGTNILSDFLDQNISLANDQPHEFSA</sequence>
<proteinExistence type="predicted"/>
<dbReference type="InterPro" id="IPR013087">
    <property type="entry name" value="Znf_C2H2_type"/>
</dbReference>
<evidence type="ECO:0000259" key="3">
    <source>
        <dbReference type="PROSITE" id="PS50157"/>
    </source>
</evidence>
<dbReference type="Proteomes" id="UP000184330">
    <property type="component" value="Unassembled WGS sequence"/>
</dbReference>
<evidence type="ECO:0000256" key="2">
    <source>
        <dbReference type="SAM" id="MobiDB-lite"/>
    </source>
</evidence>
<keyword evidence="5" id="KW-1185">Reference proteome</keyword>
<dbReference type="OrthoDB" id="654211at2759"/>
<dbReference type="Gene3D" id="3.30.160.60">
    <property type="entry name" value="Classic Zinc Finger"/>
    <property type="match status" value="1"/>
</dbReference>
<feature type="compositionally biased region" description="Acidic residues" evidence="2">
    <location>
        <begin position="182"/>
        <end position="197"/>
    </location>
</feature>
<evidence type="ECO:0000313" key="5">
    <source>
        <dbReference type="Proteomes" id="UP000184330"/>
    </source>
</evidence>
<keyword evidence="1" id="KW-0479">Metal-binding</keyword>
<keyword evidence="1" id="KW-0863">Zinc-finger</keyword>
<dbReference type="PROSITE" id="PS50157">
    <property type="entry name" value="ZINC_FINGER_C2H2_2"/>
    <property type="match status" value="1"/>
</dbReference>
<name>A0A1L7WCQ2_9HELO</name>
<organism evidence="4 5">
    <name type="scientific">Phialocephala subalpina</name>
    <dbReference type="NCBI Taxonomy" id="576137"/>
    <lineage>
        <taxon>Eukaryota</taxon>
        <taxon>Fungi</taxon>
        <taxon>Dikarya</taxon>
        <taxon>Ascomycota</taxon>
        <taxon>Pezizomycotina</taxon>
        <taxon>Leotiomycetes</taxon>
        <taxon>Helotiales</taxon>
        <taxon>Mollisiaceae</taxon>
        <taxon>Phialocephala</taxon>
        <taxon>Phialocephala fortinii species complex</taxon>
    </lineage>
</organism>
<protein>
    <recommendedName>
        <fullName evidence="3">C2H2-type domain-containing protein</fullName>
    </recommendedName>
</protein>
<reference evidence="4 5" key="1">
    <citation type="submission" date="2016-03" db="EMBL/GenBank/DDBJ databases">
        <authorList>
            <person name="Ploux O."/>
        </authorList>
    </citation>
    <scope>NUCLEOTIDE SEQUENCE [LARGE SCALE GENOMIC DNA]</scope>
    <source>
        <strain evidence="4 5">UAMH 11012</strain>
    </source>
</reference>
<dbReference type="AlphaFoldDB" id="A0A1L7WCQ2"/>
<feature type="compositionally biased region" description="Basic and acidic residues" evidence="2">
    <location>
        <begin position="7"/>
        <end position="24"/>
    </location>
</feature>
<feature type="domain" description="C2H2-type" evidence="3">
    <location>
        <begin position="126"/>
        <end position="149"/>
    </location>
</feature>
<gene>
    <name evidence="4" type="ORF">PAC_00439</name>
</gene>
<feature type="region of interest" description="Disordered" evidence="2">
    <location>
        <begin position="165"/>
        <end position="209"/>
    </location>
</feature>
<accession>A0A1L7WCQ2</accession>
<feature type="region of interest" description="Disordered" evidence="2">
    <location>
        <begin position="1"/>
        <end position="29"/>
    </location>
</feature>
<evidence type="ECO:0000313" key="4">
    <source>
        <dbReference type="EMBL" id="CZR50565.1"/>
    </source>
</evidence>
<dbReference type="PROSITE" id="PS00028">
    <property type="entry name" value="ZINC_FINGER_C2H2_1"/>
    <property type="match status" value="1"/>
</dbReference>
<dbReference type="GO" id="GO:0008270">
    <property type="term" value="F:zinc ion binding"/>
    <property type="evidence" value="ECO:0007669"/>
    <property type="project" value="UniProtKB-KW"/>
</dbReference>
<dbReference type="EMBL" id="FJOG01000001">
    <property type="protein sequence ID" value="CZR50565.1"/>
    <property type="molecule type" value="Genomic_DNA"/>
</dbReference>